<dbReference type="InterPro" id="IPR052308">
    <property type="entry name" value="PPR_domain-containing"/>
</dbReference>
<dbReference type="Proteomes" id="UP001318860">
    <property type="component" value="Unassembled WGS sequence"/>
</dbReference>
<accession>A0ABR0V0N9</accession>
<evidence type="ECO:0000313" key="4">
    <source>
        <dbReference type="Proteomes" id="UP001318860"/>
    </source>
</evidence>
<dbReference type="PROSITE" id="PS51375">
    <property type="entry name" value="PPR"/>
    <property type="match status" value="3"/>
</dbReference>
<feature type="repeat" description="PPR" evidence="2">
    <location>
        <begin position="88"/>
        <end position="122"/>
    </location>
</feature>
<dbReference type="NCBIfam" id="TIGR00756">
    <property type="entry name" value="PPR"/>
    <property type="match status" value="2"/>
</dbReference>
<name>A0ABR0V0N9_REHGL</name>
<protein>
    <recommendedName>
        <fullName evidence="5">Pentatricopeptide repeat-containing protein</fullName>
    </recommendedName>
</protein>
<keyword evidence="4" id="KW-1185">Reference proteome</keyword>
<sequence length="206" mass="24209">MFRQVGDDERKGIGLSIATYTFVVKCLCSCGRMEDDAELLNEMVHYGVSPTAETYNSFFMEYRDRKDVDGAVKFYRKLKDENSLLKPDMHTYNILLGMCMQLGKMGMLWEVGNDMNASGIGPDLDAYTLLVHRLCKNRKWRQACEFFMEMVEKGFLPQKVTFETLYRGLIQVDMLRTWKRLKKKHEEESISIVSEFKEYHLKSYKR</sequence>
<dbReference type="EMBL" id="JABTTQ020001720">
    <property type="protein sequence ID" value="KAK6128573.1"/>
    <property type="molecule type" value="Genomic_DNA"/>
</dbReference>
<dbReference type="InterPro" id="IPR011990">
    <property type="entry name" value="TPR-like_helical_dom_sf"/>
</dbReference>
<gene>
    <name evidence="3" type="ORF">DH2020_037683</name>
</gene>
<evidence type="ECO:0000313" key="3">
    <source>
        <dbReference type="EMBL" id="KAK6128573.1"/>
    </source>
</evidence>
<reference evidence="3 4" key="1">
    <citation type="journal article" date="2021" name="Comput. Struct. Biotechnol. J.">
        <title>De novo genome assembly of the potent medicinal plant Rehmannia glutinosa using nanopore technology.</title>
        <authorList>
            <person name="Ma L."/>
            <person name="Dong C."/>
            <person name="Song C."/>
            <person name="Wang X."/>
            <person name="Zheng X."/>
            <person name="Niu Y."/>
            <person name="Chen S."/>
            <person name="Feng W."/>
        </authorList>
    </citation>
    <scope>NUCLEOTIDE SEQUENCE [LARGE SCALE GENOMIC DNA]</scope>
    <source>
        <strain evidence="3">DH-2019</strain>
    </source>
</reference>
<dbReference type="Pfam" id="PF13041">
    <property type="entry name" value="PPR_2"/>
    <property type="match status" value="2"/>
</dbReference>
<dbReference type="Gene3D" id="1.25.40.10">
    <property type="entry name" value="Tetratricopeptide repeat domain"/>
    <property type="match status" value="2"/>
</dbReference>
<dbReference type="InterPro" id="IPR002885">
    <property type="entry name" value="PPR_rpt"/>
</dbReference>
<evidence type="ECO:0008006" key="5">
    <source>
        <dbReference type="Google" id="ProtNLM"/>
    </source>
</evidence>
<dbReference type="Pfam" id="PF01535">
    <property type="entry name" value="PPR"/>
    <property type="match status" value="1"/>
</dbReference>
<dbReference type="PANTHER" id="PTHR47937:SF8">
    <property type="entry name" value="PENTATRICOPEPTIDE REPEAT DOMAIN CONTAINING PROTEIN-RELATED"/>
    <property type="match status" value="1"/>
</dbReference>
<comment type="caution">
    <text evidence="3">The sequence shown here is derived from an EMBL/GenBank/DDBJ whole genome shotgun (WGS) entry which is preliminary data.</text>
</comment>
<evidence type="ECO:0000256" key="2">
    <source>
        <dbReference type="PROSITE-ProRule" id="PRU00708"/>
    </source>
</evidence>
<keyword evidence="1" id="KW-0677">Repeat</keyword>
<dbReference type="PANTHER" id="PTHR47937">
    <property type="entry name" value="PLASTID TRANSCRIPTIONALLY ACTIVE CHROMOSOME 2-LIKE PROTEIN"/>
    <property type="match status" value="1"/>
</dbReference>
<evidence type="ECO:0000256" key="1">
    <source>
        <dbReference type="ARBA" id="ARBA00022737"/>
    </source>
</evidence>
<feature type="repeat" description="PPR" evidence="2">
    <location>
        <begin position="123"/>
        <end position="157"/>
    </location>
</feature>
<feature type="repeat" description="PPR" evidence="2">
    <location>
        <begin position="16"/>
        <end position="50"/>
    </location>
</feature>
<organism evidence="3 4">
    <name type="scientific">Rehmannia glutinosa</name>
    <name type="common">Chinese foxglove</name>
    <dbReference type="NCBI Taxonomy" id="99300"/>
    <lineage>
        <taxon>Eukaryota</taxon>
        <taxon>Viridiplantae</taxon>
        <taxon>Streptophyta</taxon>
        <taxon>Embryophyta</taxon>
        <taxon>Tracheophyta</taxon>
        <taxon>Spermatophyta</taxon>
        <taxon>Magnoliopsida</taxon>
        <taxon>eudicotyledons</taxon>
        <taxon>Gunneridae</taxon>
        <taxon>Pentapetalae</taxon>
        <taxon>asterids</taxon>
        <taxon>lamiids</taxon>
        <taxon>Lamiales</taxon>
        <taxon>Orobanchaceae</taxon>
        <taxon>Rehmannieae</taxon>
        <taxon>Rehmannia</taxon>
    </lineage>
</organism>
<proteinExistence type="predicted"/>